<name>A0A9D0ZWL1_9FIRM</name>
<evidence type="ECO:0000259" key="8">
    <source>
        <dbReference type="PROSITE" id="PS50928"/>
    </source>
</evidence>
<reference evidence="9" key="2">
    <citation type="journal article" date="2021" name="PeerJ">
        <title>Extensive microbial diversity within the chicken gut microbiome revealed by metagenomics and culture.</title>
        <authorList>
            <person name="Gilroy R."/>
            <person name="Ravi A."/>
            <person name="Getino M."/>
            <person name="Pursley I."/>
            <person name="Horton D.L."/>
            <person name="Alikhan N.F."/>
            <person name="Baker D."/>
            <person name="Gharbi K."/>
            <person name="Hall N."/>
            <person name="Watson M."/>
            <person name="Adriaenssens E.M."/>
            <person name="Foster-Nyarko E."/>
            <person name="Jarju S."/>
            <person name="Secka A."/>
            <person name="Antonio M."/>
            <person name="Oren A."/>
            <person name="Chaudhuri R.R."/>
            <person name="La Ragione R."/>
            <person name="Hildebrand F."/>
            <person name="Pallen M.J."/>
        </authorList>
    </citation>
    <scope>NUCLEOTIDE SEQUENCE</scope>
    <source>
        <strain evidence="9">ChiSjej3B21-11622</strain>
    </source>
</reference>
<comment type="caution">
    <text evidence="9">The sequence shown here is derived from an EMBL/GenBank/DDBJ whole genome shotgun (WGS) entry which is preliminary data.</text>
</comment>
<gene>
    <name evidence="9" type="ORF">IAB26_06430</name>
</gene>
<dbReference type="PANTHER" id="PTHR43744:SF12">
    <property type="entry name" value="ABC TRANSPORTER PERMEASE PROTEIN MG189-RELATED"/>
    <property type="match status" value="1"/>
</dbReference>
<dbReference type="GO" id="GO:0005886">
    <property type="term" value="C:plasma membrane"/>
    <property type="evidence" value="ECO:0007669"/>
    <property type="project" value="UniProtKB-SubCell"/>
</dbReference>
<evidence type="ECO:0000256" key="5">
    <source>
        <dbReference type="ARBA" id="ARBA00022989"/>
    </source>
</evidence>
<dbReference type="Proteomes" id="UP000886886">
    <property type="component" value="Unassembled WGS sequence"/>
</dbReference>
<reference evidence="9" key="1">
    <citation type="submission" date="2020-10" db="EMBL/GenBank/DDBJ databases">
        <authorList>
            <person name="Gilroy R."/>
        </authorList>
    </citation>
    <scope>NUCLEOTIDE SEQUENCE</scope>
    <source>
        <strain evidence="9">ChiSjej3B21-11622</strain>
    </source>
</reference>
<dbReference type="SUPFAM" id="SSF161098">
    <property type="entry name" value="MetI-like"/>
    <property type="match status" value="1"/>
</dbReference>
<dbReference type="GO" id="GO:0055085">
    <property type="term" value="P:transmembrane transport"/>
    <property type="evidence" value="ECO:0007669"/>
    <property type="project" value="InterPro"/>
</dbReference>
<dbReference type="PROSITE" id="PS50928">
    <property type="entry name" value="ABC_TM1"/>
    <property type="match status" value="1"/>
</dbReference>
<sequence>FWFLFIYSGTIFPFQIYLIPIYRGYSELGLYDTRIGMILFYTAICIPFSMFVLRNFFMGISKEICESAKVDGAGDFMVLIKIFLPMAKAPLSIVFLSQFTWCWNDLMFGLTFTNSPEIRTAMSAVSLLGKANVPSLMLACILVSLPTILLFIFLQKNFEAGLVYQSK</sequence>
<accession>A0A9D0ZWL1</accession>
<keyword evidence="5 7" id="KW-1133">Transmembrane helix</keyword>
<feature type="domain" description="ABC transmembrane type-1" evidence="8">
    <location>
        <begin position="1"/>
        <end position="154"/>
    </location>
</feature>
<dbReference type="Gene3D" id="1.10.3720.10">
    <property type="entry name" value="MetI-like"/>
    <property type="match status" value="1"/>
</dbReference>
<evidence type="ECO:0000256" key="1">
    <source>
        <dbReference type="ARBA" id="ARBA00004651"/>
    </source>
</evidence>
<evidence type="ECO:0000256" key="7">
    <source>
        <dbReference type="RuleBase" id="RU363032"/>
    </source>
</evidence>
<feature type="transmembrane region" description="Helical" evidence="7">
    <location>
        <begin position="136"/>
        <end position="154"/>
    </location>
</feature>
<evidence type="ECO:0000256" key="6">
    <source>
        <dbReference type="ARBA" id="ARBA00023136"/>
    </source>
</evidence>
<dbReference type="EMBL" id="DVFT01000093">
    <property type="protein sequence ID" value="HIQ96180.1"/>
    <property type="molecule type" value="Genomic_DNA"/>
</dbReference>
<comment type="subcellular location">
    <subcellularLocation>
        <location evidence="1 7">Cell membrane</location>
        <topology evidence="1 7">Multi-pass membrane protein</topology>
    </subcellularLocation>
</comment>
<keyword evidence="3" id="KW-1003">Cell membrane</keyword>
<keyword evidence="4 7" id="KW-0812">Transmembrane</keyword>
<feature type="non-terminal residue" evidence="9">
    <location>
        <position position="1"/>
    </location>
</feature>
<evidence type="ECO:0000256" key="2">
    <source>
        <dbReference type="ARBA" id="ARBA00022448"/>
    </source>
</evidence>
<evidence type="ECO:0000256" key="3">
    <source>
        <dbReference type="ARBA" id="ARBA00022475"/>
    </source>
</evidence>
<keyword evidence="6 7" id="KW-0472">Membrane</keyword>
<dbReference type="InterPro" id="IPR035906">
    <property type="entry name" value="MetI-like_sf"/>
</dbReference>
<dbReference type="Pfam" id="PF00528">
    <property type="entry name" value="BPD_transp_1"/>
    <property type="match status" value="1"/>
</dbReference>
<keyword evidence="2 7" id="KW-0813">Transport</keyword>
<feature type="transmembrane region" description="Helical" evidence="7">
    <location>
        <begin position="35"/>
        <end position="57"/>
    </location>
</feature>
<evidence type="ECO:0000313" key="9">
    <source>
        <dbReference type="EMBL" id="HIQ96180.1"/>
    </source>
</evidence>
<dbReference type="AlphaFoldDB" id="A0A9D0ZWL1"/>
<organism evidence="9 10">
    <name type="scientific">Candidatus Limivivens merdigallinarum</name>
    <dbReference type="NCBI Taxonomy" id="2840859"/>
    <lineage>
        <taxon>Bacteria</taxon>
        <taxon>Bacillati</taxon>
        <taxon>Bacillota</taxon>
        <taxon>Clostridia</taxon>
        <taxon>Lachnospirales</taxon>
        <taxon>Lachnospiraceae</taxon>
        <taxon>Lachnospiraceae incertae sedis</taxon>
        <taxon>Candidatus Limivivens</taxon>
    </lineage>
</organism>
<dbReference type="CDD" id="cd06261">
    <property type="entry name" value="TM_PBP2"/>
    <property type="match status" value="1"/>
</dbReference>
<evidence type="ECO:0000256" key="4">
    <source>
        <dbReference type="ARBA" id="ARBA00022692"/>
    </source>
</evidence>
<protein>
    <submittedName>
        <fullName evidence="9">Carbohydrate ABC transporter permease</fullName>
    </submittedName>
</protein>
<feature type="transmembrane region" description="Helical" evidence="7">
    <location>
        <begin position="78"/>
        <end position="101"/>
    </location>
</feature>
<comment type="similarity">
    <text evidence="7">Belongs to the binding-protein-dependent transport system permease family.</text>
</comment>
<dbReference type="PANTHER" id="PTHR43744">
    <property type="entry name" value="ABC TRANSPORTER PERMEASE PROTEIN MG189-RELATED-RELATED"/>
    <property type="match status" value="1"/>
</dbReference>
<dbReference type="InterPro" id="IPR000515">
    <property type="entry name" value="MetI-like"/>
</dbReference>
<evidence type="ECO:0000313" key="10">
    <source>
        <dbReference type="Proteomes" id="UP000886886"/>
    </source>
</evidence>
<proteinExistence type="inferred from homology"/>